<dbReference type="Pfam" id="PF13041">
    <property type="entry name" value="PPR_2"/>
    <property type="match status" value="4"/>
</dbReference>
<feature type="repeat" description="PPR" evidence="2">
    <location>
        <begin position="352"/>
        <end position="386"/>
    </location>
</feature>
<dbReference type="PROSITE" id="PS51375">
    <property type="entry name" value="PPR"/>
    <property type="match status" value="5"/>
</dbReference>
<organism evidence="4 5">
    <name type="scientific">Kingdonia uniflora</name>
    <dbReference type="NCBI Taxonomy" id="39325"/>
    <lineage>
        <taxon>Eukaryota</taxon>
        <taxon>Viridiplantae</taxon>
        <taxon>Streptophyta</taxon>
        <taxon>Embryophyta</taxon>
        <taxon>Tracheophyta</taxon>
        <taxon>Spermatophyta</taxon>
        <taxon>Magnoliopsida</taxon>
        <taxon>Ranunculales</taxon>
        <taxon>Circaeasteraceae</taxon>
        <taxon>Kingdonia</taxon>
    </lineage>
</organism>
<dbReference type="GO" id="GO:0003723">
    <property type="term" value="F:RNA binding"/>
    <property type="evidence" value="ECO:0007669"/>
    <property type="project" value="InterPro"/>
</dbReference>
<dbReference type="InterPro" id="IPR002885">
    <property type="entry name" value="PPR_rpt"/>
</dbReference>
<proteinExistence type="predicted"/>
<feature type="compositionally biased region" description="Polar residues" evidence="3">
    <location>
        <begin position="21"/>
        <end position="31"/>
    </location>
</feature>
<dbReference type="GO" id="GO:0009451">
    <property type="term" value="P:RNA modification"/>
    <property type="evidence" value="ECO:0007669"/>
    <property type="project" value="InterPro"/>
</dbReference>
<comment type="caution">
    <text evidence="4">The sequence shown here is derived from an EMBL/GenBank/DDBJ whole genome shotgun (WGS) entry which is preliminary data.</text>
</comment>
<dbReference type="Proteomes" id="UP000541444">
    <property type="component" value="Unassembled WGS sequence"/>
</dbReference>
<evidence type="ECO:0008006" key="6">
    <source>
        <dbReference type="Google" id="ProtNLM"/>
    </source>
</evidence>
<feature type="repeat" description="PPR" evidence="2">
    <location>
        <begin position="251"/>
        <end position="285"/>
    </location>
</feature>
<dbReference type="InterPro" id="IPR046960">
    <property type="entry name" value="PPR_At4g14850-like_plant"/>
</dbReference>
<dbReference type="FunFam" id="1.25.40.10:FF:000730">
    <property type="entry name" value="Pentatricopeptide repeat-containing protein, chloroplastic"/>
    <property type="match status" value="1"/>
</dbReference>
<sequence length="618" mass="69164">MLSSSSLLTALQFQPPHFPSHKQSQTPKDTTNNSRAPNNNNSYQSPSKPLHSSTIHHSISPQIKNSCELPTSLQYPDTSFPDYPWWVDPTVVVSWLRSCYTVRDVRRVHSVAVRCYGCSVMYVDNNLISVYVGFGRLEEARNVFDQMLRRNVVSWTAILNGYLKMGSDGEVLELFRELVENGVVANSKTFVCVLNFCSRREDFWLGKQIHSCIVKGNWSNLILDTAIVYLYAKCGDLSGSFRVFDRMPGRDVVSWTTMITACAQHGCGEQAFLLFSKMQSVGFSPNEFTVCSVLKACGEEKAVKFGRQLHGAIVKKMFKDDVFVGTSLVGMYVKFEKVVDARRIFNAMRKRNTVTWTSMIAGYAQNGLGEESISLFRTMKRRNISANNLTVVSILRACGSVRASPMGKEVHAQILRNSIQNNIYIGSTLVWFYCKCGEYRHASKVLQLMPHRDVVSWTAMISGCVHLGHGSEALEFLNEMLWEGVEPNPFTYSSALKACAKLEAVLQGKLIHSSVNKTHALSNVFVGSSLIGMYAKCGCIPEAIRVFNKMPERNFVSWKAMIVGYARNGLCQEALQLMYRMKAEGIQIDDYIRTTVLGACGGLALDLETLSEHCLEPS</sequence>
<evidence type="ECO:0000313" key="5">
    <source>
        <dbReference type="Proteomes" id="UP000541444"/>
    </source>
</evidence>
<dbReference type="Pfam" id="PF01535">
    <property type="entry name" value="PPR"/>
    <property type="match status" value="2"/>
</dbReference>
<dbReference type="OrthoDB" id="185373at2759"/>
<accession>A0A7J7M300</accession>
<dbReference type="PANTHER" id="PTHR47926">
    <property type="entry name" value="PENTATRICOPEPTIDE REPEAT-CONTAINING PROTEIN"/>
    <property type="match status" value="1"/>
</dbReference>
<reference evidence="4 5" key="1">
    <citation type="journal article" date="2020" name="IScience">
        <title>Genome Sequencing of the Endangered Kingdonia uniflora (Circaeasteraceae, Ranunculales) Reveals Potential Mechanisms of Evolutionary Specialization.</title>
        <authorList>
            <person name="Sun Y."/>
            <person name="Deng T."/>
            <person name="Zhang A."/>
            <person name="Moore M.J."/>
            <person name="Landis J.B."/>
            <person name="Lin N."/>
            <person name="Zhang H."/>
            <person name="Zhang X."/>
            <person name="Huang J."/>
            <person name="Zhang X."/>
            <person name="Sun H."/>
            <person name="Wang H."/>
        </authorList>
    </citation>
    <scope>NUCLEOTIDE SEQUENCE [LARGE SCALE GENOMIC DNA]</scope>
    <source>
        <strain evidence="4">TB1705</strain>
        <tissue evidence="4">Leaf</tissue>
    </source>
</reference>
<feature type="region of interest" description="Disordered" evidence="3">
    <location>
        <begin position="15"/>
        <end position="55"/>
    </location>
</feature>
<dbReference type="PANTHER" id="PTHR47926:SF347">
    <property type="entry name" value="PENTATRICOPEPTIDE REPEAT-CONTAINING PROTEIN"/>
    <property type="match status" value="1"/>
</dbReference>
<dbReference type="NCBIfam" id="TIGR00756">
    <property type="entry name" value="PPR"/>
    <property type="match status" value="7"/>
</dbReference>
<dbReference type="FunFam" id="1.25.40.10:FF:000073">
    <property type="entry name" value="Pentatricopeptide repeat-containing protein chloroplastic"/>
    <property type="match status" value="1"/>
</dbReference>
<feature type="repeat" description="PPR" evidence="2">
    <location>
        <begin position="151"/>
        <end position="185"/>
    </location>
</feature>
<evidence type="ECO:0000313" key="4">
    <source>
        <dbReference type="EMBL" id="KAF6149259.1"/>
    </source>
</evidence>
<gene>
    <name evidence="4" type="ORF">GIB67_026115</name>
</gene>
<dbReference type="Gene3D" id="1.25.40.10">
    <property type="entry name" value="Tetratricopeptide repeat domain"/>
    <property type="match status" value="5"/>
</dbReference>
<dbReference type="EMBL" id="JACGCM010001798">
    <property type="protein sequence ID" value="KAF6149259.1"/>
    <property type="molecule type" value="Genomic_DNA"/>
</dbReference>
<keyword evidence="5" id="KW-1185">Reference proteome</keyword>
<feature type="compositionally biased region" description="Polar residues" evidence="3">
    <location>
        <begin position="42"/>
        <end position="55"/>
    </location>
</feature>
<protein>
    <recommendedName>
        <fullName evidence="6">Pentatricopeptide repeat-containing protein</fullName>
    </recommendedName>
</protein>
<dbReference type="AlphaFoldDB" id="A0A7J7M300"/>
<evidence type="ECO:0000256" key="1">
    <source>
        <dbReference type="ARBA" id="ARBA00022737"/>
    </source>
</evidence>
<feature type="compositionally biased region" description="Low complexity" evidence="3">
    <location>
        <begin position="32"/>
        <end position="41"/>
    </location>
</feature>
<dbReference type="InterPro" id="IPR011990">
    <property type="entry name" value="TPR-like_helical_dom_sf"/>
</dbReference>
<name>A0A7J7M300_9MAGN</name>
<keyword evidence="1" id="KW-0677">Repeat</keyword>
<feature type="repeat" description="PPR" evidence="2">
    <location>
        <begin position="453"/>
        <end position="487"/>
    </location>
</feature>
<evidence type="ECO:0000256" key="2">
    <source>
        <dbReference type="PROSITE-ProRule" id="PRU00708"/>
    </source>
</evidence>
<feature type="repeat" description="PPR" evidence="2">
    <location>
        <begin position="554"/>
        <end position="588"/>
    </location>
</feature>
<dbReference type="FunFam" id="1.25.40.10:FF:000031">
    <property type="entry name" value="Pentatricopeptide repeat-containing protein mitochondrial"/>
    <property type="match status" value="1"/>
</dbReference>
<dbReference type="FunFam" id="1.25.40.10:FF:000285">
    <property type="entry name" value="Pentatricopeptide repeat-containing protein, chloroplastic"/>
    <property type="match status" value="1"/>
</dbReference>
<evidence type="ECO:0000256" key="3">
    <source>
        <dbReference type="SAM" id="MobiDB-lite"/>
    </source>
</evidence>